<dbReference type="InterPro" id="IPR000490">
    <property type="entry name" value="Glyco_hydro_17"/>
</dbReference>
<dbReference type="FunFam" id="3.20.20.80:FF:000010">
    <property type="entry name" value="glucan endo-1,3-beta-glucosidase, basic"/>
    <property type="match status" value="1"/>
</dbReference>
<evidence type="ECO:0000256" key="3">
    <source>
        <dbReference type="ARBA" id="ARBA00023295"/>
    </source>
</evidence>
<dbReference type="GO" id="GO:0016798">
    <property type="term" value="F:hydrolase activity, acting on glycosyl bonds"/>
    <property type="evidence" value="ECO:0007669"/>
    <property type="project" value="UniProtKB-KW"/>
</dbReference>
<evidence type="ECO:0000313" key="8">
    <source>
        <dbReference type="Proteomes" id="UP001604277"/>
    </source>
</evidence>
<evidence type="ECO:0000256" key="2">
    <source>
        <dbReference type="ARBA" id="ARBA00022801"/>
    </source>
</evidence>
<dbReference type="InterPro" id="IPR044965">
    <property type="entry name" value="Glyco_hydro_17_plant"/>
</dbReference>
<dbReference type="InterPro" id="IPR017853">
    <property type="entry name" value="GH"/>
</dbReference>
<dbReference type="EMBL" id="JBFOLJ010000008">
    <property type="protein sequence ID" value="KAL2514620.1"/>
    <property type="molecule type" value="Genomic_DNA"/>
</dbReference>
<evidence type="ECO:0000313" key="7">
    <source>
        <dbReference type="EMBL" id="KAL2514620.1"/>
    </source>
</evidence>
<name>A0ABD1TPE7_9LAMI</name>
<dbReference type="PROSITE" id="PS00587">
    <property type="entry name" value="GLYCOSYL_HYDROL_F17"/>
    <property type="match status" value="1"/>
</dbReference>
<reference evidence="8" key="1">
    <citation type="submission" date="2024-07" db="EMBL/GenBank/DDBJ databases">
        <title>Two chromosome-level genome assemblies of Korean endemic species Abeliophyllum distichum and Forsythia ovata (Oleaceae).</title>
        <authorList>
            <person name="Jang H."/>
        </authorList>
    </citation>
    <scope>NUCLEOTIDE SEQUENCE [LARGE SCALE GENOMIC DNA]</scope>
</reference>
<evidence type="ECO:0000256" key="5">
    <source>
        <dbReference type="RuleBase" id="RU004336"/>
    </source>
</evidence>
<keyword evidence="6" id="KW-0732">Signal</keyword>
<evidence type="ECO:0000256" key="6">
    <source>
        <dbReference type="SAM" id="SignalP"/>
    </source>
</evidence>
<comment type="similarity">
    <text evidence="1 4">Belongs to the glycosyl hydrolase 17 family.</text>
</comment>
<sequence>MAGIRNHFTIEMALVGLLILAILDFTVAQTGVCYGRNGNGLPPPPEVVTLYNQNNIQRMRIYDPHQPTLEALRGSNIDVMLGVPNPDLQNLAASQDNANTWVQNNVRNYPNVRFRYIAVGNEVRPAKQDTSQYAPFVLPAMRNIQTAISAAGLGDQIKVSTSLDFGILSNSYPPSDGVFNSQDQSYIDQIIQFLVNNRATLLVNIYPYFARIDNPSISLEYALFTSSGIVTPDGTRYQNLFYAMVDAMYAALEKASGSSVEIVVSESGWPSAGGQDTSIDNARTYNTNLVQRVKAGTPKSQEEL</sequence>
<feature type="signal peptide" evidence="6">
    <location>
        <begin position="1"/>
        <end position="28"/>
    </location>
</feature>
<dbReference type="AlphaFoldDB" id="A0ABD1TPE7"/>
<proteinExistence type="inferred from homology"/>
<dbReference type="Gene3D" id="3.20.20.80">
    <property type="entry name" value="Glycosidases"/>
    <property type="match status" value="1"/>
</dbReference>
<dbReference type="Proteomes" id="UP001604277">
    <property type="component" value="Unassembled WGS sequence"/>
</dbReference>
<evidence type="ECO:0000256" key="4">
    <source>
        <dbReference type="RuleBase" id="RU004335"/>
    </source>
</evidence>
<comment type="caution">
    <text evidence="7">The sequence shown here is derived from an EMBL/GenBank/DDBJ whole genome shotgun (WGS) entry which is preliminary data.</text>
</comment>
<keyword evidence="3 5" id="KW-0326">Glycosidase</keyword>
<organism evidence="7 8">
    <name type="scientific">Forsythia ovata</name>
    <dbReference type="NCBI Taxonomy" id="205694"/>
    <lineage>
        <taxon>Eukaryota</taxon>
        <taxon>Viridiplantae</taxon>
        <taxon>Streptophyta</taxon>
        <taxon>Embryophyta</taxon>
        <taxon>Tracheophyta</taxon>
        <taxon>Spermatophyta</taxon>
        <taxon>Magnoliopsida</taxon>
        <taxon>eudicotyledons</taxon>
        <taxon>Gunneridae</taxon>
        <taxon>Pentapetalae</taxon>
        <taxon>asterids</taxon>
        <taxon>lamiids</taxon>
        <taxon>Lamiales</taxon>
        <taxon>Oleaceae</taxon>
        <taxon>Forsythieae</taxon>
        <taxon>Forsythia</taxon>
    </lineage>
</organism>
<keyword evidence="2 5" id="KW-0378">Hydrolase</keyword>
<keyword evidence="8" id="KW-1185">Reference proteome</keyword>
<dbReference type="SUPFAM" id="SSF51445">
    <property type="entry name" value="(Trans)glycosidases"/>
    <property type="match status" value="1"/>
</dbReference>
<dbReference type="Pfam" id="PF00332">
    <property type="entry name" value="Glyco_hydro_17"/>
    <property type="match status" value="1"/>
</dbReference>
<feature type="chain" id="PRO_5044867390" evidence="6">
    <location>
        <begin position="29"/>
        <end position="304"/>
    </location>
</feature>
<dbReference type="PANTHER" id="PTHR32227">
    <property type="entry name" value="GLUCAN ENDO-1,3-BETA-GLUCOSIDASE BG1-RELATED-RELATED"/>
    <property type="match status" value="1"/>
</dbReference>
<protein>
    <submittedName>
        <fullName evidence="7">Beta-1</fullName>
    </submittedName>
</protein>
<gene>
    <name evidence="7" type="ORF">Fot_28591</name>
</gene>
<evidence type="ECO:0000256" key="1">
    <source>
        <dbReference type="ARBA" id="ARBA00008773"/>
    </source>
</evidence>
<accession>A0ABD1TPE7</accession>